<dbReference type="PROSITE" id="PS50102">
    <property type="entry name" value="RRM"/>
    <property type="match status" value="1"/>
</dbReference>
<dbReference type="Pfam" id="PF13865">
    <property type="entry name" value="FoP_duplication"/>
    <property type="match status" value="1"/>
</dbReference>
<feature type="region of interest" description="Disordered" evidence="3">
    <location>
        <begin position="165"/>
        <end position="189"/>
    </location>
</feature>
<dbReference type="InterPro" id="IPR000504">
    <property type="entry name" value="RRM_dom"/>
</dbReference>
<dbReference type="CDD" id="cd12680">
    <property type="entry name" value="RRM_THOC4"/>
    <property type="match status" value="1"/>
</dbReference>
<dbReference type="OMA" id="YNAECKM"/>
<dbReference type="GO" id="GO:0005634">
    <property type="term" value="C:nucleus"/>
    <property type="evidence" value="ECO:0007669"/>
    <property type="project" value="TreeGrafter"/>
</dbReference>
<accession>A0A8C4Q4E8</accession>
<sequence length="213" mass="23509">MADKIDMSLDDIIRQNRGGRDRPGRGRAARRRRGVPRPAPYSKPEDIPDKWQHDKFEENLVGMRLGGRRLGGRVGETRMAGETSKLIVSNLDYGVSDDDLKELFSEFGSLLRVAVRYDRSGRSLGLAHVNFQSSSDAVRAQKEYNGVPLDGRAMSIEFATAASRRVGPMRSRAQGTEGRLGRGRGRGRGSRTLLSAAELDAELDAYNAKMDTS</sequence>
<dbReference type="InterPro" id="IPR025715">
    <property type="entry name" value="FoP_C"/>
</dbReference>
<dbReference type="Ensembl" id="ENSEBUT00000010342.1">
    <property type="protein sequence ID" value="ENSEBUP00000009811.1"/>
    <property type="gene ID" value="ENSEBUG00000006305.1"/>
</dbReference>
<feature type="domain" description="RRM" evidence="4">
    <location>
        <begin position="84"/>
        <end position="161"/>
    </location>
</feature>
<dbReference type="InterPro" id="IPR035979">
    <property type="entry name" value="RBD_domain_sf"/>
</dbReference>
<evidence type="ECO:0000256" key="1">
    <source>
        <dbReference type="ARBA" id="ARBA00022884"/>
    </source>
</evidence>
<evidence type="ECO:0000256" key="3">
    <source>
        <dbReference type="SAM" id="MobiDB-lite"/>
    </source>
</evidence>
<proteinExistence type="predicted"/>
<dbReference type="PANTHER" id="PTHR19965:SF82">
    <property type="entry name" value="THO COMPLEX SUBUNIT 4"/>
    <property type="match status" value="1"/>
</dbReference>
<dbReference type="Pfam" id="PF00076">
    <property type="entry name" value="RRM_1"/>
    <property type="match status" value="1"/>
</dbReference>
<reference evidence="5" key="1">
    <citation type="submission" date="2025-08" db="UniProtKB">
        <authorList>
            <consortium name="Ensembl"/>
        </authorList>
    </citation>
    <scope>IDENTIFICATION</scope>
</reference>
<feature type="compositionally biased region" description="Basic residues" evidence="3">
    <location>
        <begin position="25"/>
        <end position="35"/>
    </location>
</feature>
<name>A0A8C4Q4E8_EPTBU</name>
<reference evidence="5" key="2">
    <citation type="submission" date="2025-09" db="UniProtKB">
        <authorList>
            <consortium name="Ensembl"/>
        </authorList>
    </citation>
    <scope>IDENTIFICATION</scope>
</reference>
<dbReference type="Proteomes" id="UP000694388">
    <property type="component" value="Unplaced"/>
</dbReference>
<organism evidence="5 6">
    <name type="scientific">Eptatretus burgeri</name>
    <name type="common">Inshore hagfish</name>
    <dbReference type="NCBI Taxonomy" id="7764"/>
    <lineage>
        <taxon>Eukaryota</taxon>
        <taxon>Metazoa</taxon>
        <taxon>Chordata</taxon>
        <taxon>Craniata</taxon>
        <taxon>Vertebrata</taxon>
        <taxon>Cyclostomata</taxon>
        <taxon>Myxini</taxon>
        <taxon>Myxiniformes</taxon>
        <taxon>Myxinidae</taxon>
        <taxon>Eptatretinae</taxon>
        <taxon>Eptatretus</taxon>
    </lineage>
</organism>
<dbReference type="Gene3D" id="3.30.70.330">
    <property type="match status" value="1"/>
</dbReference>
<evidence type="ECO:0000313" key="5">
    <source>
        <dbReference type="Ensembl" id="ENSEBUP00000009811.1"/>
    </source>
</evidence>
<evidence type="ECO:0000313" key="6">
    <source>
        <dbReference type="Proteomes" id="UP000694388"/>
    </source>
</evidence>
<dbReference type="SMART" id="SM01218">
    <property type="entry name" value="FoP_duplication"/>
    <property type="match status" value="1"/>
</dbReference>
<evidence type="ECO:0000256" key="2">
    <source>
        <dbReference type="PROSITE-ProRule" id="PRU00176"/>
    </source>
</evidence>
<dbReference type="InterPro" id="IPR012677">
    <property type="entry name" value="Nucleotide-bd_a/b_plait_sf"/>
</dbReference>
<keyword evidence="1 2" id="KW-0694">RNA-binding</keyword>
<evidence type="ECO:0000259" key="4">
    <source>
        <dbReference type="PROSITE" id="PS50102"/>
    </source>
</evidence>
<dbReference type="SUPFAM" id="SSF54928">
    <property type="entry name" value="RNA-binding domain, RBD"/>
    <property type="match status" value="1"/>
</dbReference>
<dbReference type="InterPro" id="IPR051229">
    <property type="entry name" value="ALYREF_mRNA_export"/>
</dbReference>
<keyword evidence="6" id="KW-1185">Reference proteome</keyword>
<feature type="region of interest" description="Disordered" evidence="3">
    <location>
        <begin position="1"/>
        <end position="49"/>
    </location>
</feature>
<feature type="compositionally biased region" description="Basic and acidic residues" evidence="3">
    <location>
        <begin position="1"/>
        <end position="24"/>
    </location>
</feature>
<dbReference type="GO" id="GO:0006406">
    <property type="term" value="P:mRNA export from nucleus"/>
    <property type="evidence" value="ECO:0007669"/>
    <property type="project" value="TreeGrafter"/>
</dbReference>
<dbReference type="AlphaFoldDB" id="A0A8C4Q4E8"/>
<protein>
    <recommendedName>
        <fullName evidence="4">RRM domain-containing protein</fullName>
    </recommendedName>
</protein>
<dbReference type="SMART" id="SM00360">
    <property type="entry name" value="RRM"/>
    <property type="match status" value="1"/>
</dbReference>
<dbReference type="GO" id="GO:0003729">
    <property type="term" value="F:mRNA binding"/>
    <property type="evidence" value="ECO:0007669"/>
    <property type="project" value="TreeGrafter"/>
</dbReference>
<dbReference type="GeneTree" id="ENSGT00390000018868"/>
<dbReference type="PANTHER" id="PTHR19965">
    <property type="entry name" value="RNA AND EXPORT FACTOR BINDING PROTEIN"/>
    <property type="match status" value="1"/>
</dbReference>